<sequence length="386" mass="42687">MRGVVAAALLACGVTADAQQGSKTDPKGGKVLTVGVIGDYGWTGWTPSPDHFCLEVLPKLKAANITIPNEVQNDCDPGDKLYIGNATALQLDTSAYVGQVCVLKNCSAFVTVGDNFYDSGIDFTTGGILRFQEAWVDMYKEGIFEEAPWYQCLGNHDIVKGQSGVDFQTKIAPLYDDRWYFGTEQLPYYTYDLEGEDFSATFVVIDSDCFVNDYQNPSSVYFNEYTKACHQDTQTQLNFLSTAFANSKADWKFLQLHHGFMSSAQNYTELQPIMDIVRAHRGVVLNGHDHCLAHYQYNDTNFILSGAAGYPQSGDCNNGVALGPYAKFLGANANAAANGFVTMDLSKDSINVEYYMRDMEFDGSDMYPVSSDLKPSYKFNITEKAK</sequence>
<dbReference type="InParanoid" id="A0A2T3BFX2"/>
<dbReference type="Gene3D" id="3.60.21.10">
    <property type="match status" value="1"/>
</dbReference>
<evidence type="ECO:0000256" key="2">
    <source>
        <dbReference type="ARBA" id="ARBA00022801"/>
    </source>
</evidence>
<dbReference type="Pfam" id="PF00149">
    <property type="entry name" value="Metallophos"/>
    <property type="match status" value="1"/>
</dbReference>
<keyword evidence="1 3" id="KW-0732">Signal</keyword>
<feature type="domain" description="Calcineurin-like phosphoesterase" evidence="4">
    <location>
        <begin position="105"/>
        <end position="291"/>
    </location>
</feature>
<keyword evidence="6" id="KW-1185">Reference proteome</keyword>
<dbReference type="SUPFAM" id="SSF56300">
    <property type="entry name" value="Metallo-dependent phosphatases"/>
    <property type="match status" value="1"/>
</dbReference>
<dbReference type="GO" id="GO:0016787">
    <property type="term" value="F:hydrolase activity"/>
    <property type="evidence" value="ECO:0007669"/>
    <property type="project" value="UniProtKB-KW"/>
</dbReference>
<dbReference type="STRING" id="857342.A0A2T3BFX2"/>
<reference evidence="5 6" key="1">
    <citation type="journal article" date="2018" name="New Phytol.">
        <title>Comparative genomics and transcriptomics depict ericoid mycorrhizal fungi as versatile saprotrophs and plant mutualists.</title>
        <authorList>
            <person name="Martino E."/>
            <person name="Morin E."/>
            <person name="Grelet G.A."/>
            <person name="Kuo A."/>
            <person name="Kohler A."/>
            <person name="Daghino S."/>
            <person name="Barry K.W."/>
            <person name="Cichocki N."/>
            <person name="Clum A."/>
            <person name="Dockter R.B."/>
            <person name="Hainaut M."/>
            <person name="Kuo R.C."/>
            <person name="LaButti K."/>
            <person name="Lindahl B.D."/>
            <person name="Lindquist E.A."/>
            <person name="Lipzen A."/>
            <person name="Khouja H.R."/>
            <person name="Magnuson J."/>
            <person name="Murat C."/>
            <person name="Ohm R.A."/>
            <person name="Singer S.W."/>
            <person name="Spatafora J.W."/>
            <person name="Wang M."/>
            <person name="Veneault-Fourrey C."/>
            <person name="Henrissat B."/>
            <person name="Grigoriev I.V."/>
            <person name="Martin F.M."/>
            <person name="Perotto S."/>
        </authorList>
    </citation>
    <scope>NUCLEOTIDE SEQUENCE [LARGE SCALE GENOMIC DNA]</scope>
    <source>
        <strain evidence="5 6">ATCC 22711</strain>
    </source>
</reference>
<dbReference type="OrthoDB" id="411211at2759"/>
<evidence type="ECO:0000313" key="6">
    <source>
        <dbReference type="Proteomes" id="UP000241818"/>
    </source>
</evidence>
<organism evidence="5 6">
    <name type="scientific">Amorphotheca resinae ATCC 22711</name>
    <dbReference type="NCBI Taxonomy" id="857342"/>
    <lineage>
        <taxon>Eukaryota</taxon>
        <taxon>Fungi</taxon>
        <taxon>Dikarya</taxon>
        <taxon>Ascomycota</taxon>
        <taxon>Pezizomycotina</taxon>
        <taxon>Leotiomycetes</taxon>
        <taxon>Helotiales</taxon>
        <taxon>Amorphothecaceae</taxon>
        <taxon>Amorphotheca</taxon>
    </lineage>
</organism>
<dbReference type="InterPro" id="IPR051558">
    <property type="entry name" value="Metallophosphoesterase_PAP"/>
</dbReference>
<evidence type="ECO:0000256" key="3">
    <source>
        <dbReference type="SAM" id="SignalP"/>
    </source>
</evidence>
<proteinExistence type="predicted"/>
<accession>A0A2T3BFX2</accession>
<evidence type="ECO:0000259" key="4">
    <source>
        <dbReference type="Pfam" id="PF00149"/>
    </source>
</evidence>
<evidence type="ECO:0000256" key="1">
    <source>
        <dbReference type="ARBA" id="ARBA00022729"/>
    </source>
</evidence>
<feature type="chain" id="PRO_5015433061" description="Calcineurin-like phosphoesterase domain-containing protein" evidence="3">
    <location>
        <begin position="19"/>
        <end position="386"/>
    </location>
</feature>
<evidence type="ECO:0000313" key="5">
    <source>
        <dbReference type="EMBL" id="PSS28279.1"/>
    </source>
</evidence>
<dbReference type="InterPro" id="IPR029052">
    <property type="entry name" value="Metallo-depent_PP-like"/>
</dbReference>
<dbReference type="PANTHER" id="PTHR10161">
    <property type="entry name" value="TARTRATE-RESISTANT ACID PHOSPHATASE TYPE 5"/>
    <property type="match status" value="1"/>
</dbReference>
<feature type="signal peptide" evidence="3">
    <location>
        <begin position="1"/>
        <end position="18"/>
    </location>
</feature>
<protein>
    <recommendedName>
        <fullName evidence="4">Calcineurin-like phosphoesterase domain-containing protein</fullName>
    </recommendedName>
</protein>
<dbReference type="EMBL" id="KZ679006">
    <property type="protein sequence ID" value="PSS28279.1"/>
    <property type="molecule type" value="Genomic_DNA"/>
</dbReference>
<name>A0A2T3BFX2_AMORE</name>
<dbReference type="AlphaFoldDB" id="A0A2T3BFX2"/>
<keyword evidence="2" id="KW-0378">Hydrolase</keyword>
<dbReference type="Proteomes" id="UP000241818">
    <property type="component" value="Unassembled WGS sequence"/>
</dbReference>
<dbReference type="RefSeq" id="XP_024725804.1">
    <property type="nucleotide sequence ID" value="XM_024869784.1"/>
</dbReference>
<dbReference type="PANTHER" id="PTHR10161:SF14">
    <property type="entry name" value="TARTRATE-RESISTANT ACID PHOSPHATASE TYPE 5"/>
    <property type="match status" value="1"/>
</dbReference>
<dbReference type="InterPro" id="IPR004843">
    <property type="entry name" value="Calcineurin-like_PHP"/>
</dbReference>
<gene>
    <name evidence="5" type="ORF">M430DRAFT_93686</name>
</gene>
<dbReference type="GeneID" id="36577865"/>